<keyword evidence="3" id="KW-1185">Reference proteome</keyword>
<feature type="domain" description="C2" evidence="1">
    <location>
        <begin position="1"/>
        <end position="98"/>
    </location>
</feature>
<dbReference type="CDD" id="cd00030">
    <property type="entry name" value="C2"/>
    <property type="match status" value="1"/>
</dbReference>
<reference evidence="2 3" key="1">
    <citation type="submission" date="2022-03" db="EMBL/GenBank/DDBJ databases">
        <authorList>
            <person name="Nunn A."/>
            <person name="Chopra R."/>
            <person name="Nunn A."/>
            <person name="Contreras Garrido A."/>
        </authorList>
    </citation>
    <scope>NUCLEOTIDE SEQUENCE [LARGE SCALE GENOMIC DNA]</scope>
</reference>
<dbReference type="AlphaFoldDB" id="A0AAU9T1L0"/>
<gene>
    <name evidence="2" type="ORF">TAV2_LOCUS22394</name>
</gene>
<dbReference type="Pfam" id="PF00168">
    <property type="entry name" value="C2"/>
    <property type="match status" value="1"/>
</dbReference>
<proteinExistence type="predicted"/>
<comment type="caution">
    <text evidence="2">The sequence shown here is derived from an EMBL/GenBank/DDBJ whole genome shotgun (WGS) entry which is preliminary data.</text>
</comment>
<dbReference type="SUPFAM" id="SSF49562">
    <property type="entry name" value="C2 domain (Calcium/lipid-binding domain, CaLB)"/>
    <property type="match status" value="1"/>
</dbReference>
<protein>
    <recommendedName>
        <fullName evidence="1">C2 domain-containing protein</fullName>
    </recommendedName>
</protein>
<dbReference type="InterPro" id="IPR035892">
    <property type="entry name" value="C2_domain_sf"/>
</dbReference>
<sequence>MRLYAYVLEGRDLAVEDSYVKLQLGKFKSKTRVLKNTKNPVWNEEFAFRVHDMEDELVVSVYRTVEGSGFFNMSADLVGRVRVPIGSVAAEENHNLPATWFSLVKPKGSRSKNNRDCG</sequence>
<dbReference type="InterPro" id="IPR044511">
    <property type="entry name" value="At1g03370/At5g50170-like"/>
</dbReference>
<dbReference type="Gene3D" id="2.60.40.150">
    <property type="entry name" value="C2 domain"/>
    <property type="match status" value="1"/>
</dbReference>
<dbReference type="InterPro" id="IPR000008">
    <property type="entry name" value="C2_dom"/>
</dbReference>
<name>A0AAU9T1L0_THLAR</name>
<dbReference type="Proteomes" id="UP000836841">
    <property type="component" value="Unassembled WGS sequence"/>
</dbReference>
<evidence type="ECO:0000313" key="2">
    <source>
        <dbReference type="EMBL" id="CAH2075699.1"/>
    </source>
</evidence>
<evidence type="ECO:0000313" key="3">
    <source>
        <dbReference type="Proteomes" id="UP000836841"/>
    </source>
</evidence>
<dbReference type="PANTHER" id="PTHR46296:SF7">
    <property type="entry name" value="C2 DOMAIN-CONTAINING PROTEIN"/>
    <property type="match status" value="1"/>
</dbReference>
<organism evidence="2 3">
    <name type="scientific">Thlaspi arvense</name>
    <name type="common">Field penny-cress</name>
    <dbReference type="NCBI Taxonomy" id="13288"/>
    <lineage>
        <taxon>Eukaryota</taxon>
        <taxon>Viridiplantae</taxon>
        <taxon>Streptophyta</taxon>
        <taxon>Embryophyta</taxon>
        <taxon>Tracheophyta</taxon>
        <taxon>Spermatophyta</taxon>
        <taxon>Magnoliopsida</taxon>
        <taxon>eudicotyledons</taxon>
        <taxon>Gunneridae</taxon>
        <taxon>Pentapetalae</taxon>
        <taxon>rosids</taxon>
        <taxon>malvids</taxon>
        <taxon>Brassicales</taxon>
        <taxon>Brassicaceae</taxon>
        <taxon>Thlaspideae</taxon>
        <taxon>Thlaspi</taxon>
    </lineage>
</organism>
<dbReference type="PROSITE" id="PS50004">
    <property type="entry name" value="C2"/>
    <property type="match status" value="1"/>
</dbReference>
<dbReference type="PANTHER" id="PTHR46296">
    <property type="entry name" value="BNAA05G37250D PROTEIN"/>
    <property type="match status" value="1"/>
</dbReference>
<dbReference type="EMBL" id="CAJVSB020000870">
    <property type="protein sequence ID" value="CAH2075699.1"/>
    <property type="molecule type" value="Genomic_DNA"/>
</dbReference>
<evidence type="ECO:0000259" key="1">
    <source>
        <dbReference type="PROSITE" id="PS50004"/>
    </source>
</evidence>
<accession>A0AAU9T1L0</accession>
<dbReference type="SMART" id="SM00239">
    <property type="entry name" value="C2"/>
    <property type="match status" value="1"/>
</dbReference>